<proteinExistence type="predicted"/>
<dbReference type="InterPro" id="IPR050642">
    <property type="entry name" value="PDH_E1_Alpha_Subunit"/>
</dbReference>
<dbReference type="Pfam" id="PF00676">
    <property type="entry name" value="E1_dh"/>
    <property type="match status" value="1"/>
</dbReference>
<evidence type="ECO:0000256" key="1">
    <source>
        <dbReference type="ARBA" id="ARBA00001964"/>
    </source>
</evidence>
<evidence type="ECO:0000256" key="4">
    <source>
        <dbReference type="ARBA" id="ARBA00025211"/>
    </source>
</evidence>
<evidence type="ECO:0000256" key="3">
    <source>
        <dbReference type="ARBA" id="ARBA00023052"/>
    </source>
</evidence>
<comment type="catalytic activity">
    <reaction evidence="5">
        <text>N(6)-[(R)-lipoyl]-L-lysyl-[protein] + pyruvate + H(+) = N(6)-[(R)-S(8)-acetyldihydrolipoyl]-L-lysyl-[protein] + CO2</text>
        <dbReference type="Rhea" id="RHEA:19189"/>
        <dbReference type="Rhea" id="RHEA-COMP:10474"/>
        <dbReference type="Rhea" id="RHEA-COMP:10478"/>
        <dbReference type="ChEBI" id="CHEBI:15361"/>
        <dbReference type="ChEBI" id="CHEBI:15378"/>
        <dbReference type="ChEBI" id="CHEBI:16526"/>
        <dbReference type="ChEBI" id="CHEBI:83099"/>
        <dbReference type="ChEBI" id="CHEBI:83111"/>
        <dbReference type="EC" id="1.2.4.1"/>
    </reaction>
</comment>
<organism evidence="7 8">
    <name type="scientific">Paramagnetospirillum kuznetsovii</name>
    <dbReference type="NCBI Taxonomy" id="2053833"/>
    <lineage>
        <taxon>Bacteria</taxon>
        <taxon>Pseudomonadati</taxon>
        <taxon>Pseudomonadota</taxon>
        <taxon>Alphaproteobacteria</taxon>
        <taxon>Rhodospirillales</taxon>
        <taxon>Magnetospirillaceae</taxon>
        <taxon>Paramagnetospirillum</taxon>
    </lineage>
</organism>
<keyword evidence="8" id="KW-1185">Reference proteome</keyword>
<dbReference type="Proteomes" id="UP000251075">
    <property type="component" value="Unassembled WGS sequence"/>
</dbReference>
<comment type="caution">
    <text evidence="7">The sequence shown here is derived from an EMBL/GenBank/DDBJ whole genome shotgun (WGS) entry which is preliminary data.</text>
</comment>
<evidence type="ECO:0000313" key="7">
    <source>
        <dbReference type="EMBL" id="RAU20804.1"/>
    </source>
</evidence>
<accession>A0A364NUQ0</accession>
<gene>
    <name evidence="7" type="ORF">CU669_16150</name>
</gene>
<dbReference type="GO" id="GO:0006086">
    <property type="term" value="P:pyruvate decarboxylation to acetyl-CoA"/>
    <property type="evidence" value="ECO:0007669"/>
    <property type="project" value="TreeGrafter"/>
</dbReference>
<evidence type="ECO:0000256" key="2">
    <source>
        <dbReference type="ARBA" id="ARBA00023002"/>
    </source>
</evidence>
<evidence type="ECO:0000259" key="6">
    <source>
        <dbReference type="Pfam" id="PF00676"/>
    </source>
</evidence>
<dbReference type="PANTHER" id="PTHR11516">
    <property type="entry name" value="PYRUVATE DEHYDROGENASE E1 COMPONENT, ALPHA SUBUNIT BACTERIAL AND ORGANELLAR"/>
    <property type="match status" value="1"/>
</dbReference>
<dbReference type="GO" id="GO:0004739">
    <property type="term" value="F:pyruvate dehydrogenase (acetyl-transferring) activity"/>
    <property type="evidence" value="ECO:0007669"/>
    <property type="project" value="UniProtKB-EC"/>
</dbReference>
<sequence>MTHSSSPRTPNFGAIPGLAERATPEFSLALFRRMALTRAFETRARQAQADQDVRTLIYLCLGEEAISAGISMHAEGAWVLGQHRGHGTYLSFGGNMERLIDELLGMPSGCSSGMGGSPPIHDMEKGIVGHSGLIGDQVPVAVGMAMAGEARKVVTFFGDGAAEEDYVLASLGTAASRKLPILFVCEDNDLSVLTPTRDRRGWDLAQVARGFGLEAVDIADDPWLVAHWAETLMVRLPALINVRTCRDVWHVGIGSDGAPEWNRFDLVREKLAALGLGEQAARIEAEARDLVEAKWQERLRIRSAS</sequence>
<protein>
    <recommendedName>
        <fullName evidence="6">Dehydrogenase E1 component domain-containing protein</fullName>
    </recommendedName>
</protein>
<evidence type="ECO:0000256" key="5">
    <source>
        <dbReference type="ARBA" id="ARBA00051231"/>
    </source>
</evidence>
<dbReference type="Gene3D" id="3.40.50.970">
    <property type="match status" value="1"/>
</dbReference>
<comment type="function">
    <text evidence="4">The pyruvate dehydrogenase complex catalyzes the overall conversion of pyruvate to acetyl-CoA and CO(2). It contains multiple copies of three enzymatic components: pyruvate dehydrogenase (E1), dihydrolipoamide acetyltransferase (E2) and lipoamide dehydrogenase (E3).</text>
</comment>
<dbReference type="InterPro" id="IPR029061">
    <property type="entry name" value="THDP-binding"/>
</dbReference>
<dbReference type="EMBL" id="PGTO01000016">
    <property type="protein sequence ID" value="RAU20804.1"/>
    <property type="molecule type" value="Genomic_DNA"/>
</dbReference>
<dbReference type="OrthoDB" id="9766715at2"/>
<name>A0A364NUQ0_9PROT</name>
<dbReference type="PANTHER" id="PTHR11516:SF60">
    <property type="entry name" value="PYRUVATE DEHYDROGENASE E1 COMPONENT SUBUNIT ALPHA"/>
    <property type="match status" value="1"/>
</dbReference>
<dbReference type="RefSeq" id="WP_112146587.1">
    <property type="nucleotide sequence ID" value="NZ_PGTO01000016.1"/>
</dbReference>
<evidence type="ECO:0000313" key="8">
    <source>
        <dbReference type="Proteomes" id="UP000251075"/>
    </source>
</evidence>
<feature type="domain" description="Dehydrogenase E1 component" evidence="6">
    <location>
        <begin position="33"/>
        <end position="218"/>
    </location>
</feature>
<reference evidence="7 8" key="1">
    <citation type="submission" date="2017-11" db="EMBL/GenBank/DDBJ databases">
        <title>Draft genome sequence of magnetotactic bacterium Magnetospirillum kuznetsovii LBB-42.</title>
        <authorList>
            <person name="Grouzdev D.S."/>
            <person name="Rysina M.S."/>
            <person name="Baslerov R.V."/>
            <person name="Koziaeva V."/>
        </authorList>
    </citation>
    <scope>NUCLEOTIDE SEQUENCE [LARGE SCALE GENOMIC DNA]</scope>
    <source>
        <strain evidence="7 8">LBB-42</strain>
    </source>
</reference>
<dbReference type="SUPFAM" id="SSF52518">
    <property type="entry name" value="Thiamin diphosphate-binding fold (THDP-binding)"/>
    <property type="match status" value="1"/>
</dbReference>
<keyword evidence="3" id="KW-0786">Thiamine pyrophosphate</keyword>
<dbReference type="AlphaFoldDB" id="A0A364NUQ0"/>
<comment type="cofactor">
    <cofactor evidence="1">
        <name>thiamine diphosphate</name>
        <dbReference type="ChEBI" id="CHEBI:58937"/>
    </cofactor>
</comment>
<dbReference type="InterPro" id="IPR001017">
    <property type="entry name" value="DH_E1"/>
</dbReference>
<keyword evidence="2" id="KW-0560">Oxidoreductase</keyword>